<feature type="signal peptide" evidence="5">
    <location>
        <begin position="1"/>
        <end position="27"/>
    </location>
</feature>
<evidence type="ECO:0000313" key="8">
    <source>
        <dbReference type="Proteomes" id="UP001202281"/>
    </source>
</evidence>
<dbReference type="InterPro" id="IPR036249">
    <property type="entry name" value="Thioredoxin-like_sf"/>
</dbReference>
<accession>A0ABT0BR45</accession>
<dbReference type="Gene3D" id="3.40.30.10">
    <property type="entry name" value="Glutaredoxin"/>
    <property type="match status" value="1"/>
</dbReference>
<dbReference type="Pfam" id="PF01323">
    <property type="entry name" value="DSBA"/>
    <property type="match status" value="1"/>
</dbReference>
<dbReference type="EMBL" id="JALHLG010000011">
    <property type="protein sequence ID" value="MCJ2187124.1"/>
    <property type="molecule type" value="Genomic_DNA"/>
</dbReference>
<comment type="caution">
    <text evidence="7">The sequence shown here is derived from an EMBL/GenBank/DDBJ whole genome shotgun (WGS) entry which is preliminary data.</text>
</comment>
<keyword evidence="1 5" id="KW-0732">Signal</keyword>
<evidence type="ECO:0000256" key="4">
    <source>
        <dbReference type="ARBA" id="ARBA00023284"/>
    </source>
</evidence>
<dbReference type="PANTHER" id="PTHR13887:SF14">
    <property type="entry name" value="DISULFIDE BOND FORMATION PROTEIN D"/>
    <property type="match status" value="1"/>
</dbReference>
<protein>
    <submittedName>
        <fullName evidence="7">DsbA family protein</fullName>
    </submittedName>
</protein>
<sequence>MIPLLLRMACTAGLGLAAALIPAVAFAEETGGTVQSAEARQFRAQLRTDPLAPTAGARNGDVTIVLFSDYQCPYCRRFDSVLQALIKADPKVRVVYRDWPLQGAASMLAARAAIASQYQNRHAAFHAALMKAPVRLDEPTIRQAARMARVDWNRLQNDMKTHKDAIDALLVRNFRYANMMGLEGTPAMMIGTYIVPGLVDLGTLKEAIAEARKEKAG</sequence>
<proteinExistence type="predicted"/>
<dbReference type="InterPro" id="IPR013766">
    <property type="entry name" value="Thioredoxin_domain"/>
</dbReference>
<reference evidence="7 8" key="1">
    <citation type="submission" date="2022-04" db="EMBL/GenBank/DDBJ databases">
        <title>Identification of a novel bacterium isolated from mangrove sediments.</title>
        <authorList>
            <person name="Pan X."/>
        </authorList>
    </citation>
    <scope>NUCLEOTIDE SEQUENCE [LARGE SCALE GENOMIC DNA]</scope>
    <source>
        <strain evidence="7 8">B2638</strain>
    </source>
</reference>
<evidence type="ECO:0000256" key="3">
    <source>
        <dbReference type="ARBA" id="ARBA00023157"/>
    </source>
</evidence>
<gene>
    <name evidence="7" type="ORF">MTR66_09895</name>
</gene>
<dbReference type="RefSeq" id="WP_243920419.1">
    <property type="nucleotide sequence ID" value="NZ_JALHLG010000011.1"/>
</dbReference>
<evidence type="ECO:0000256" key="1">
    <source>
        <dbReference type="ARBA" id="ARBA00022729"/>
    </source>
</evidence>
<keyword evidence="4" id="KW-0676">Redox-active center</keyword>
<dbReference type="Proteomes" id="UP001202281">
    <property type="component" value="Unassembled WGS sequence"/>
</dbReference>
<keyword evidence="8" id="KW-1185">Reference proteome</keyword>
<dbReference type="PROSITE" id="PS51352">
    <property type="entry name" value="THIOREDOXIN_2"/>
    <property type="match status" value="1"/>
</dbReference>
<evidence type="ECO:0000256" key="5">
    <source>
        <dbReference type="SAM" id="SignalP"/>
    </source>
</evidence>
<evidence type="ECO:0000256" key="2">
    <source>
        <dbReference type="ARBA" id="ARBA00023002"/>
    </source>
</evidence>
<evidence type="ECO:0000259" key="6">
    <source>
        <dbReference type="PROSITE" id="PS51352"/>
    </source>
</evidence>
<dbReference type="InterPro" id="IPR001853">
    <property type="entry name" value="DSBA-like_thioredoxin_dom"/>
</dbReference>
<dbReference type="PANTHER" id="PTHR13887">
    <property type="entry name" value="GLUTATHIONE S-TRANSFERASE KAPPA"/>
    <property type="match status" value="1"/>
</dbReference>
<dbReference type="CDD" id="cd03023">
    <property type="entry name" value="DsbA_Com1_like"/>
    <property type="match status" value="1"/>
</dbReference>
<keyword evidence="3" id="KW-1015">Disulfide bond</keyword>
<feature type="chain" id="PRO_5045130345" evidence="5">
    <location>
        <begin position="28"/>
        <end position="217"/>
    </location>
</feature>
<keyword evidence="2" id="KW-0560">Oxidoreductase</keyword>
<evidence type="ECO:0000313" key="7">
    <source>
        <dbReference type="EMBL" id="MCJ2187124.1"/>
    </source>
</evidence>
<dbReference type="SUPFAM" id="SSF52833">
    <property type="entry name" value="Thioredoxin-like"/>
    <property type="match status" value="1"/>
</dbReference>
<organism evidence="7 8">
    <name type="scientific">Novosphingobium beihaiensis</name>
    <dbReference type="NCBI Taxonomy" id="2930389"/>
    <lineage>
        <taxon>Bacteria</taxon>
        <taxon>Pseudomonadati</taxon>
        <taxon>Pseudomonadota</taxon>
        <taxon>Alphaproteobacteria</taxon>
        <taxon>Sphingomonadales</taxon>
        <taxon>Sphingomonadaceae</taxon>
        <taxon>Novosphingobium</taxon>
    </lineage>
</organism>
<feature type="domain" description="Thioredoxin" evidence="6">
    <location>
        <begin position="15"/>
        <end position="213"/>
    </location>
</feature>
<name>A0ABT0BR45_9SPHN</name>